<dbReference type="VEuPathDB" id="FungiDB:RhiirA1_512499"/>
<dbReference type="VEuPathDB" id="FungiDB:FUN_010289"/>
<dbReference type="GO" id="GO:0008168">
    <property type="term" value="F:methyltransferase activity"/>
    <property type="evidence" value="ECO:0007669"/>
    <property type="project" value="UniProtKB-KW"/>
</dbReference>
<accession>A0A2I1GIL5</accession>
<name>A0A2I1GIL5_9GLOM</name>
<dbReference type="OrthoDB" id="2013972at2759"/>
<dbReference type="SUPFAM" id="SSF53335">
    <property type="entry name" value="S-adenosyl-L-methionine-dependent methyltransferases"/>
    <property type="match status" value="1"/>
</dbReference>
<dbReference type="AlphaFoldDB" id="A0A2I1GIL5"/>
<organism evidence="3 4">
    <name type="scientific">Rhizophagus irregularis</name>
    <dbReference type="NCBI Taxonomy" id="588596"/>
    <lineage>
        <taxon>Eukaryota</taxon>
        <taxon>Fungi</taxon>
        <taxon>Fungi incertae sedis</taxon>
        <taxon>Mucoromycota</taxon>
        <taxon>Glomeromycotina</taxon>
        <taxon>Glomeromycetes</taxon>
        <taxon>Glomerales</taxon>
        <taxon>Glomeraceae</taxon>
        <taxon>Rhizophagus</taxon>
    </lineage>
</organism>
<reference evidence="3 4" key="1">
    <citation type="submission" date="2015-10" db="EMBL/GenBank/DDBJ databases">
        <title>Genome analyses suggest a sexual origin of heterokaryosis in a supposedly ancient asexual fungus.</title>
        <authorList>
            <person name="Ropars J."/>
            <person name="Sedzielewska K."/>
            <person name="Noel J."/>
            <person name="Charron P."/>
            <person name="Farinelli L."/>
            <person name="Marton T."/>
            <person name="Kruger M."/>
            <person name="Pelin A."/>
            <person name="Brachmann A."/>
            <person name="Corradi N."/>
        </authorList>
    </citation>
    <scope>NUCLEOTIDE SEQUENCE [LARGE SCALE GENOMIC DNA]</scope>
    <source>
        <strain evidence="3 4">A4</strain>
    </source>
</reference>
<dbReference type="InterPro" id="IPR041698">
    <property type="entry name" value="Methyltransf_25"/>
</dbReference>
<keyword evidence="4" id="KW-1185">Reference proteome</keyword>
<protein>
    <submittedName>
        <fullName evidence="3">S-adenosyl-L-methionine-dependent methyltransferase</fullName>
    </submittedName>
</protein>
<dbReference type="PANTHER" id="PTHR43591:SF24">
    <property type="entry name" value="2-METHOXY-6-POLYPRENYL-1,4-BENZOQUINOL METHYLASE, MITOCHONDRIAL"/>
    <property type="match status" value="1"/>
</dbReference>
<dbReference type="GO" id="GO:0032259">
    <property type="term" value="P:methylation"/>
    <property type="evidence" value="ECO:0007669"/>
    <property type="project" value="UniProtKB-KW"/>
</dbReference>
<feature type="domain" description="Methyltransferase" evidence="2">
    <location>
        <begin position="83"/>
        <end position="178"/>
    </location>
</feature>
<evidence type="ECO:0000256" key="1">
    <source>
        <dbReference type="SAM" id="MobiDB-lite"/>
    </source>
</evidence>
<sequence>MGNYPSKKKPNNKSRKNSNKPERQNSLESNEETISRISTTTYFISEEVETERLQQYHYLIKHLFDGNFLSPIHELLNSAPCKVLDLGCGPGTWVLDMGSTYYNNKKSVFVGIDISPTFPNQIKPANTQFIQANILDGLPFENNEFDFVYIRALGLSFSETQWLESILPDILRVIKPGGWIEFNEPGPDAKNYGPYYKKVVDTHNKEMSIGDIDPKIILKYKEWLLSNSKLTNVQEEVRYVPIGSWDKNNKLGEITQENFNTYLKNMESCISNHLNISIEEYDQLLTKFFQECNQLKTQFPFHCIYAQKL</sequence>
<proteinExistence type="predicted"/>
<dbReference type="EMBL" id="LLXI01000454">
    <property type="protein sequence ID" value="PKY46441.1"/>
    <property type="molecule type" value="Genomic_DNA"/>
</dbReference>
<keyword evidence="3" id="KW-0489">Methyltransferase</keyword>
<dbReference type="PANTHER" id="PTHR43591">
    <property type="entry name" value="METHYLTRANSFERASE"/>
    <property type="match status" value="1"/>
</dbReference>
<keyword evidence="3" id="KW-0808">Transferase</keyword>
<dbReference type="Gene3D" id="3.40.50.150">
    <property type="entry name" value="Vaccinia Virus protein VP39"/>
    <property type="match status" value="1"/>
</dbReference>
<feature type="region of interest" description="Disordered" evidence="1">
    <location>
        <begin position="1"/>
        <end position="32"/>
    </location>
</feature>
<feature type="compositionally biased region" description="Basic residues" evidence="1">
    <location>
        <begin position="1"/>
        <end position="18"/>
    </location>
</feature>
<evidence type="ECO:0000313" key="3">
    <source>
        <dbReference type="EMBL" id="PKY46441.1"/>
    </source>
</evidence>
<gene>
    <name evidence="3" type="ORF">RhiirA4_519705</name>
</gene>
<evidence type="ECO:0000313" key="4">
    <source>
        <dbReference type="Proteomes" id="UP000234323"/>
    </source>
</evidence>
<dbReference type="VEuPathDB" id="FungiDB:RhiirFUN_015635"/>
<comment type="caution">
    <text evidence="3">The sequence shown here is derived from an EMBL/GenBank/DDBJ whole genome shotgun (WGS) entry which is preliminary data.</text>
</comment>
<dbReference type="InterPro" id="IPR029063">
    <property type="entry name" value="SAM-dependent_MTases_sf"/>
</dbReference>
<dbReference type="Pfam" id="PF13649">
    <property type="entry name" value="Methyltransf_25"/>
    <property type="match status" value="1"/>
</dbReference>
<dbReference type="Proteomes" id="UP000234323">
    <property type="component" value="Unassembled WGS sequence"/>
</dbReference>
<dbReference type="CDD" id="cd02440">
    <property type="entry name" value="AdoMet_MTases"/>
    <property type="match status" value="1"/>
</dbReference>
<evidence type="ECO:0000259" key="2">
    <source>
        <dbReference type="Pfam" id="PF13649"/>
    </source>
</evidence>